<organism evidence="2 3">
    <name type="scientific">Forsythia ovata</name>
    <dbReference type="NCBI Taxonomy" id="205694"/>
    <lineage>
        <taxon>Eukaryota</taxon>
        <taxon>Viridiplantae</taxon>
        <taxon>Streptophyta</taxon>
        <taxon>Embryophyta</taxon>
        <taxon>Tracheophyta</taxon>
        <taxon>Spermatophyta</taxon>
        <taxon>Magnoliopsida</taxon>
        <taxon>eudicotyledons</taxon>
        <taxon>Gunneridae</taxon>
        <taxon>Pentapetalae</taxon>
        <taxon>asterids</taxon>
        <taxon>lamiids</taxon>
        <taxon>Lamiales</taxon>
        <taxon>Oleaceae</taxon>
        <taxon>Forsythieae</taxon>
        <taxon>Forsythia</taxon>
    </lineage>
</organism>
<evidence type="ECO:0000313" key="2">
    <source>
        <dbReference type="EMBL" id="KAL2522826.1"/>
    </source>
</evidence>
<dbReference type="Proteomes" id="UP001604277">
    <property type="component" value="Unassembled WGS sequence"/>
</dbReference>
<feature type="transmembrane region" description="Helical" evidence="1">
    <location>
        <begin position="92"/>
        <end position="114"/>
    </location>
</feature>
<proteinExistence type="predicted"/>
<keyword evidence="1" id="KW-0812">Transmembrane</keyword>
<keyword evidence="3" id="KW-1185">Reference proteome</keyword>
<sequence length="123" mass="13713">MTNETFNSIFSFISLTSKFVGRSNFCWPSVLGIEKSTNAQDLSAVLSEDKCENKAIGNELDGIDGNGINGSGEIEKRCVGWWKMPVELFKYCIFRVSPLWTVSMAAAVTGFVILGRRLYKEED</sequence>
<gene>
    <name evidence="2" type="ORF">Fot_26749</name>
</gene>
<reference evidence="3" key="1">
    <citation type="submission" date="2024-07" db="EMBL/GenBank/DDBJ databases">
        <title>Two chromosome-level genome assemblies of Korean endemic species Abeliophyllum distichum and Forsythia ovata (Oleaceae).</title>
        <authorList>
            <person name="Jang H."/>
        </authorList>
    </citation>
    <scope>NUCLEOTIDE SEQUENCE [LARGE SCALE GENOMIC DNA]</scope>
</reference>
<dbReference type="AlphaFoldDB" id="A0ABD1UCQ9"/>
<keyword evidence="1" id="KW-1133">Transmembrane helix</keyword>
<dbReference type="PANTHER" id="PTHR33646:SF6">
    <property type="entry name" value="TRANSMEMBRANE PROTEIN"/>
    <property type="match status" value="1"/>
</dbReference>
<dbReference type="EMBL" id="JBFOLJ010000007">
    <property type="protein sequence ID" value="KAL2522826.1"/>
    <property type="molecule type" value="Genomic_DNA"/>
</dbReference>
<dbReference type="PANTHER" id="PTHR33646">
    <property type="entry name" value="GB|AAF00631.1"/>
    <property type="match status" value="1"/>
</dbReference>
<dbReference type="InterPro" id="IPR045883">
    <property type="entry name" value="At4g13530-like"/>
</dbReference>
<protein>
    <recommendedName>
        <fullName evidence="4">Transmembrane protein</fullName>
    </recommendedName>
</protein>
<evidence type="ECO:0000256" key="1">
    <source>
        <dbReference type="SAM" id="Phobius"/>
    </source>
</evidence>
<keyword evidence="1" id="KW-0472">Membrane</keyword>
<name>A0ABD1UCQ9_9LAMI</name>
<evidence type="ECO:0008006" key="4">
    <source>
        <dbReference type="Google" id="ProtNLM"/>
    </source>
</evidence>
<comment type="caution">
    <text evidence="2">The sequence shown here is derived from an EMBL/GenBank/DDBJ whole genome shotgun (WGS) entry which is preliminary data.</text>
</comment>
<accession>A0ABD1UCQ9</accession>
<evidence type="ECO:0000313" key="3">
    <source>
        <dbReference type="Proteomes" id="UP001604277"/>
    </source>
</evidence>